<accession>A0A645G642</accession>
<dbReference type="EMBL" id="VSSQ01070609">
    <property type="protein sequence ID" value="MPN22387.1"/>
    <property type="molecule type" value="Genomic_DNA"/>
</dbReference>
<evidence type="ECO:0000313" key="1">
    <source>
        <dbReference type="EMBL" id="MPN22387.1"/>
    </source>
</evidence>
<protein>
    <submittedName>
        <fullName evidence="1">Uncharacterized protein</fullName>
    </submittedName>
</protein>
<proteinExistence type="predicted"/>
<name>A0A645G642_9ZZZZ</name>
<dbReference type="AlphaFoldDB" id="A0A645G642"/>
<sequence length="74" mass="8074">MAVPASACEIVVAIAAPATPQPKLMINHRSSTTLRNDEAMRKYSGMRDAPSALNDAVAALYMNTNIVPKRYQNR</sequence>
<gene>
    <name evidence="1" type="ORF">SDC9_169770</name>
</gene>
<reference evidence="1" key="1">
    <citation type="submission" date="2019-08" db="EMBL/GenBank/DDBJ databases">
        <authorList>
            <person name="Kucharzyk K."/>
            <person name="Murdoch R.W."/>
            <person name="Higgins S."/>
            <person name="Loffler F."/>
        </authorList>
    </citation>
    <scope>NUCLEOTIDE SEQUENCE</scope>
</reference>
<comment type="caution">
    <text evidence="1">The sequence shown here is derived from an EMBL/GenBank/DDBJ whole genome shotgun (WGS) entry which is preliminary data.</text>
</comment>
<organism evidence="1">
    <name type="scientific">bioreactor metagenome</name>
    <dbReference type="NCBI Taxonomy" id="1076179"/>
    <lineage>
        <taxon>unclassified sequences</taxon>
        <taxon>metagenomes</taxon>
        <taxon>ecological metagenomes</taxon>
    </lineage>
</organism>